<keyword evidence="4" id="KW-0808">Transferase</keyword>
<sequence>MDIDHRYLQFFGPKKFCHYNLFNNHFFGGEESKQKLEEFLKETNEEKVAVLLDPPFGGLIDAISFTLRKLNKYWQKANCKEDSEIIPTLWFFPYFLEPRIVKSRPDLVMMDYKVEYLNHKKFGSKSGSKGSPIRIFTNVQSSLFVLPKSEEYRYCKKCERYVSNENQHCAKCNKCTTKHGNTYKHCDLCQQCVKSNYLHCEVHNKCVPDTSSSNEISDKICICNKVGSEENNSFRCYKCFGYGHRKRDCPTNSRNPSKKMRK</sequence>
<evidence type="ECO:0000256" key="5">
    <source>
        <dbReference type="PROSITE-ProRule" id="PRU00047"/>
    </source>
</evidence>
<dbReference type="Proteomes" id="UP001054945">
    <property type="component" value="Unassembled WGS sequence"/>
</dbReference>
<dbReference type="GO" id="GO:0005737">
    <property type="term" value="C:cytoplasm"/>
    <property type="evidence" value="ECO:0007669"/>
    <property type="project" value="UniProtKB-SubCell"/>
</dbReference>
<dbReference type="GO" id="GO:0005730">
    <property type="term" value="C:nucleolus"/>
    <property type="evidence" value="ECO:0007669"/>
    <property type="project" value="TreeGrafter"/>
</dbReference>
<keyword evidence="5" id="KW-0863">Zinc-finger</keyword>
<gene>
    <name evidence="8" type="primary">zcchc4</name>
    <name evidence="8" type="ORF">CEXT_539801</name>
</gene>
<evidence type="ECO:0000313" key="8">
    <source>
        <dbReference type="EMBL" id="GIY06342.1"/>
    </source>
</evidence>
<name>A0AAV4QDI1_CAEEX</name>
<organism evidence="8 9">
    <name type="scientific">Caerostris extrusa</name>
    <name type="common">Bark spider</name>
    <name type="synonym">Caerostris bankana</name>
    <dbReference type="NCBI Taxonomy" id="172846"/>
    <lineage>
        <taxon>Eukaryota</taxon>
        <taxon>Metazoa</taxon>
        <taxon>Ecdysozoa</taxon>
        <taxon>Arthropoda</taxon>
        <taxon>Chelicerata</taxon>
        <taxon>Arachnida</taxon>
        <taxon>Araneae</taxon>
        <taxon>Araneomorphae</taxon>
        <taxon>Entelegynae</taxon>
        <taxon>Araneoidea</taxon>
        <taxon>Araneidae</taxon>
        <taxon>Caerostris</taxon>
    </lineage>
</organism>
<accession>A0AAV4QDI1</accession>
<dbReference type="PANTHER" id="PTHR13493:SF3">
    <property type="entry name" value="RRNA N6-ADENOSINE-METHYLTRANSFERASE ZCCHC4"/>
    <property type="match status" value="1"/>
</dbReference>
<dbReference type="PANTHER" id="PTHR13493">
    <property type="entry name" value="ZINC FINGER CCHC DOMAIN-CONTAINING"/>
    <property type="match status" value="1"/>
</dbReference>
<dbReference type="GO" id="GO:0008988">
    <property type="term" value="F:rRNA (adenine-N6-)-methyltransferase activity"/>
    <property type="evidence" value="ECO:0007669"/>
    <property type="project" value="InterPro"/>
</dbReference>
<keyword evidence="2" id="KW-0963">Cytoplasm</keyword>
<comment type="caution">
    <text evidence="8">The sequence shown here is derived from an EMBL/GenBank/DDBJ whole genome shotgun (WGS) entry which is preliminary data.</text>
</comment>
<dbReference type="InterPro" id="IPR001878">
    <property type="entry name" value="Znf_CCHC"/>
</dbReference>
<dbReference type="InterPro" id="IPR039846">
    <property type="entry name" value="ZCCHC4"/>
</dbReference>
<evidence type="ECO:0000256" key="2">
    <source>
        <dbReference type="ARBA" id="ARBA00022490"/>
    </source>
</evidence>
<keyword evidence="9" id="KW-1185">Reference proteome</keyword>
<evidence type="ECO:0000256" key="1">
    <source>
        <dbReference type="ARBA" id="ARBA00004496"/>
    </source>
</evidence>
<dbReference type="GO" id="GO:0008270">
    <property type="term" value="F:zinc ion binding"/>
    <property type="evidence" value="ECO:0007669"/>
    <property type="project" value="UniProtKB-KW"/>
</dbReference>
<dbReference type="InterPro" id="IPR041370">
    <property type="entry name" value="Mlase_EEF1AKMT1/ZCCHC4"/>
</dbReference>
<proteinExistence type="predicted"/>
<reference evidence="8 9" key="1">
    <citation type="submission" date="2021-06" db="EMBL/GenBank/DDBJ databases">
        <title>Caerostris extrusa draft genome.</title>
        <authorList>
            <person name="Kono N."/>
            <person name="Arakawa K."/>
        </authorList>
    </citation>
    <scope>NUCLEOTIDE SEQUENCE [LARGE SCALE GENOMIC DNA]</scope>
</reference>
<evidence type="ECO:0000259" key="7">
    <source>
        <dbReference type="PROSITE" id="PS51270"/>
    </source>
</evidence>
<feature type="domain" description="CTCHY-type" evidence="7">
    <location>
        <begin position="150"/>
        <end position="214"/>
    </location>
</feature>
<evidence type="ECO:0000313" key="9">
    <source>
        <dbReference type="Proteomes" id="UP001054945"/>
    </source>
</evidence>
<evidence type="ECO:0000259" key="6">
    <source>
        <dbReference type="PROSITE" id="PS50158"/>
    </source>
</evidence>
<dbReference type="PROSITE" id="PS50216">
    <property type="entry name" value="DHHC"/>
    <property type="match status" value="1"/>
</dbReference>
<dbReference type="PROSITE" id="PS51270">
    <property type="entry name" value="ZF_CTCHY"/>
    <property type="match status" value="1"/>
</dbReference>
<evidence type="ECO:0000256" key="4">
    <source>
        <dbReference type="ARBA" id="ARBA00022679"/>
    </source>
</evidence>
<keyword evidence="3" id="KW-0489">Methyltransferase</keyword>
<keyword evidence="5" id="KW-0479">Metal-binding</keyword>
<dbReference type="EMBL" id="BPLR01005948">
    <property type="protein sequence ID" value="GIY06342.1"/>
    <property type="molecule type" value="Genomic_DNA"/>
</dbReference>
<feature type="domain" description="CCHC-type" evidence="6">
    <location>
        <begin position="235"/>
        <end position="250"/>
    </location>
</feature>
<dbReference type="SMART" id="SM00343">
    <property type="entry name" value="ZnF_C2HC"/>
    <property type="match status" value="1"/>
</dbReference>
<protein>
    <submittedName>
        <fullName evidence="8">rRNA N6-adenosine-methyltransferase ZCCHC4</fullName>
    </submittedName>
</protein>
<comment type="subcellular location">
    <subcellularLocation>
        <location evidence="1">Cytoplasm</location>
    </subcellularLocation>
</comment>
<dbReference type="Pfam" id="PF10237">
    <property type="entry name" value="N6-adenineMlase"/>
    <property type="match status" value="1"/>
</dbReference>
<keyword evidence="5" id="KW-0862">Zinc</keyword>
<dbReference type="PROSITE" id="PS50158">
    <property type="entry name" value="ZF_CCHC"/>
    <property type="match status" value="1"/>
</dbReference>
<evidence type="ECO:0000256" key="3">
    <source>
        <dbReference type="ARBA" id="ARBA00022603"/>
    </source>
</evidence>
<dbReference type="AlphaFoldDB" id="A0AAV4QDI1"/>
<dbReference type="InterPro" id="IPR017921">
    <property type="entry name" value="Znf_CTCHY"/>
</dbReference>
<dbReference type="GO" id="GO:0003676">
    <property type="term" value="F:nucleic acid binding"/>
    <property type="evidence" value="ECO:0007669"/>
    <property type="project" value="InterPro"/>
</dbReference>